<dbReference type="SUPFAM" id="SSF75553">
    <property type="entry name" value="Smc hinge domain"/>
    <property type="match status" value="1"/>
</dbReference>
<keyword evidence="4" id="KW-0498">Mitosis</keyword>
<keyword evidence="6 8" id="KW-0539">Nucleus</keyword>
<dbReference type="SMART" id="SM00968">
    <property type="entry name" value="SMC_hinge"/>
    <property type="match status" value="1"/>
</dbReference>
<dbReference type="Gene3D" id="3.40.50.300">
    <property type="entry name" value="P-loop containing nucleotide triphosphate hydrolases"/>
    <property type="match status" value="2"/>
</dbReference>
<dbReference type="GO" id="GO:0005694">
    <property type="term" value="C:chromosome"/>
    <property type="evidence" value="ECO:0007669"/>
    <property type="project" value="InterPro"/>
</dbReference>
<accession>A0A9P6XE32</accession>
<proteinExistence type="inferred from homology"/>
<keyword evidence="7" id="KW-0131">Cell cycle</keyword>
<dbReference type="InterPro" id="IPR010935">
    <property type="entry name" value="SMC_hinge"/>
</dbReference>
<dbReference type="InterPro" id="IPR003395">
    <property type="entry name" value="RecF/RecN/SMC_N"/>
</dbReference>
<feature type="coiled-coil region" evidence="9">
    <location>
        <begin position="406"/>
        <end position="503"/>
    </location>
</feature>
<dbReference type="CDD" id="cd03272">
    <property type="entry name" value="ABC_SMC3_euk"/>
    <property type="match status" value="1"/>
</dbReference>
<evidence type="ECO:0000256" key="2">
    <source>
        <dbReference type="ARBA" id="ARBA00005917"/>
    </source>
</evidence>
<feature type="domain" description="SMC hinge" evidence="10">
    <location>
        <begin position="522"/>
        <end position="634"/>
    </location>
</feature>
<dbReference type="Proteomes" id="UP000716291">
    <property type="component" value="Unassembled WGS sequence"/>
</dbReference>
<dbReference type="Gene3D" id="3.30.70.1620">
    <property type="match status" value="1"/>
</dbReference>
<comment type="similarity">
    <text evidence="2">Belongs to the SMC family. SMC3 subfamily.</text>
</comment>
<feature type="coiled-coil region" evidence="9">
    <location>
        <begin position="351"/>
        <end position="378"/>
    </location>
</feature>
<feature type="coiled-coil region" evidence="9">
    <location>
        <begin position="186"/>
        <end position="315"/>
    </location>
</feature>
<sequence length="1188" mass="136717">MHIKQIIIQGFKSYKDQTAIEPFSPKSNVIVGINGSGKSNFFSAIRFVLGDAYHSLSKEERRNLLHESVGPVTISAFVEIIFDNTDNRFPIGKSEVALRRSISLSLDEYSLNGKKTSKAGVRNLLESAGFSPSNPYYIVAQGKVNSLATAKDEERLKLLKEVAGTRIYEEKRDESNKLMQETNAKRAKIEEVLNYINDKLNELEDQKADLAKFQELDDDRRLIEYTIYDNELKSATHKLEELEEDRRKVTRKNEQIEEHHFKLETKLKDYENQLRDAKQTIELHDKEKKELLDERNELMKQRARLELLIDELQDSQISDEEYKADIATKLGEVEDSISQKQHEIGSMAPQYTQLTETAKQLKQELRTLEAEQEHLRLKQARLTKFASKQDRDNWLNSQIQDITENLTIRQNQLNSLVQEKKAEEEELLFKTQTIEELKEKTKARYQLRQELENEEFKLKAERDEATEQRKDLWREEAKLDNLLRNHSDEIRKAERILSNTIDRNTSIGLSSITRIAQQHNIQGVHGPVFELFDCDPRFTTAIDATAGASLFNVIVDTDETATKLFELMNKEKAGRVTFIPLNRVKPRRVEYPSSSDAIPIISKLQYDEQYQHAFEQIFANTIVCPSLEVAASYAKSHHLIAVTLDGSRVDSRGALSGGYVDSRRSRLDAAKRLKELQARNENEKSRIQEIKEQLVQADQKVTRIVSDLHALELRKKKAQFSDQSQNLESRLRKDEELLKIRIATKTRNIENMQIHGQLLEKQLISYQNEITTDLSTLLSAEERGILDNNTVKIEEVRKRLMETVNQRAELEGRMDTVKESLNADALHKEGLLSKKERVVVEGSLDELNRRRNELKLVIKKLGKLTKQIEDLDSEVEQLLQDDLKITEMIENTSSELAKYTNYMSDIEKDLERIFLKKSLLMEKKEGCNDNIRELGFLPTENFQKYSNFKIDRLLKHLHKINERLKNYSHINKRAFDQYVTFTRQRNKLISRKQDLDKSGESIRELIASLDHRKNEAIQRTFDNVAENFAQIFESLVPSGHGKLIMKSNLQQDVDMDGNTSSVDSFSGVSINVSFNSKTGGGIFIQQLSGGQKSLVALALIFAIQKCDPAPFYLFDEIDANMDAQYRAVIADMIRKMSETGQFITTTFSPELLATAEKFYGVGFQGKVSRIHSITKETALEFIHHGEGQ</sequence>
<dbReference type="GO" id="GO:0051276">
    <property type="term" value="P:chromosome organization"/>
    <property type="evidence" value="ECO:0007669"/>
    <property type="project" value="InterPro"/>
</dbReference>
<dbReference type="EMBL" id="JAANQT010000377">
    <property type="protein sequence ID" value="KAG1311548.1"/>
    <property type="molecule type" value="Genomic_DNA"/>
</dbReference>
<dbReference type="PIRSF" id="PIRSF005719">
    <property type="entry name" value="SMC"/>
    <property type="match status" value="1"/>
</dbReference>
<evidence type="ECO:0000313" key="12">
    <source>
        <dbReference type="Proteomes" id="UP000716291"/>
    </source>
</evidence>
<evidence type="ECO:0000256" key="6">
    <source>
        <dbReference type="ARBA" id="ARBA00023242"/>
    </source>
</evidence>
<dbReference type="PANTHER" id="PTHR43977">
    <property type="entry name" value="STRUCTURAL MAINTENANCE OF CHROMOSOMES PROTEIN 3"/>
    <property type="match status" value="1"/>
</dbReference>
<dbReference type="GO" id="GO:0005524">
    <property type="term" value="F:ATP binding"/>
    <property type="evidence" value="ECO:0007669"/>
    <property type="project" value="InterPro"/>
</dbReference>
<dbReference type="InterPro" id="IPR041741">
    <property type="entry name" value="SMC3_ABC_euk"/>
</dbReference>
<evidence type="ECO:0000259" key="10">
    <source>
        <dbReference type="SMART" id="SM00968"/>
    </source>
</evidence>
<reference evidence="11" key="1">
    <citation type="journal article" date="2020" name="Microb. Genom.">
        <title>Genetic diversity of clinical and environmental Mucorales isolates obtained from an investigation of mucormycosis cases among solid organ transplant recipients.</title>
        <authorList>
            <person name="Nguyen M.H."/>
            <person name="Kaul D."/>
            <person name="Muto C."/>
            <person name="Cheng S.J."/>
            <person name="Richter R.A."/>
            <person name="Bruno V.M."/>
            <person name="Liu G."/>
            <person name="Beyhan S."/>
            <person name="Sundermann A.J."/>
            <person name="Mounaud S."/>
            <person name="Pasculle A.W."/>
            <person name="Nierman W.C."/>
            <person name="Driscoll E."/>
            <person name="Cumbie R."/>
            <person name="Clancy C.J."/>
            <person name="Dupont C.L."/>
        </authorList>
    </citation>
    <scope>NUCLEOTIDE SEQUENCE</scope>
    <source>
        <strain evidence="11">GL11</strain>
    </source>
</reference>
<evidence type="ECO:0000256" key="3">
    <source>
        <dbReference type="ARBA" id="ARBA00022618"/>
    </source>
</evidence>
<dbReference type="InterPro" id="IPR036277">
    <property type="entry name" value="SMC_hinge_sf"/>
</dbReference>
<evidence type="ECO:0000256" key="1">
    <source>
        <dbReference type="ARBA" id="ARBA00004123"/>
    </source>
</evidence>
<dbReference type="GO" id="GO:0005634">
    <property type="term" value="C:nucleus"/>
    <property type="evidence" value="ECO:0007669"/>
    <property type="project" value="UniProtKB-SubCell"/>
</dbReference>
<organism evidence="11 12">
    <name type="scientific">Rhizopus oryzae</name>
    <name type="common">Mucormycosis agent</name>
    <name type="synonym">Rhizopus arrhizus var. delemar</name>
    <dbReference type="NCBI Taxonomy" id="64495"/>
    <lineage>
        <taxon>Eukaryota</taxon>
        <taxon>Fungi</taxon>
        <taxon>Fungi incertae sedis</taxon>
        <taxon>Mucoromycota</taxon>
        <taxon>Mucoromycotina</taxon>
        <taxon>Mucoromycetes</taxon>
        <taxon>Mucorales</taxon>
        <taxon>Mucorineae</taxon>
        <taxon>Rhizopodaceae</taxon>
        <taxon>Rhizopus</taxon>
    </lineage>
</organism>
<dbReference type="FunFam" id="3.40.50.300:FF:000370">
    <property type="entry name" value="Structural maintenance of chromosomes 3"/>
    <property type="match status" value="1"/>
</dbReference>
<name>A0A9P6XE32_RHIOR</name>
<keyword evidence="12" id="KW-1185">Reference proteome</keyword>
<dbReference type="FunFam" id="3.40.50.300:FF:000424">
    <property type="entry name" value="Structural maintenance of chromosomes 3"/>
    <property type="match status" value="1"/>
</dbReference>
<dbReference type="GO" id="GO:0007059">
    <property type="term" value="P:chromosome segregation"/>
    <property type="evidence" value="ECO:0007669"/>
    <property type="project" value="UniProtKB-ARBA"/>
</dbReference>
<protein>
    <recommendedName>
        <fullName evidence="8">Structural maintenance of chromosomes protein</fullName>
    </recommendedName>
</protein>
<dbReference type="GO" id="GO:0016887">
    <property type="term" value="F:ATP hydrolysis activity"/>
    <property type="evidence" value="ECO:0007669"/>
    <property type="project" value="InterPro"/>
</dbReference>
<evidence type="ECO:0000256" key="4">
    <source>
        <dbReference type="ARBA" id="ARBA00022776"/>
    </source>
</evidence>
<keyword evidence="5 9" id="KW-0175">Coiled coil</keyword>
<dbReference type="Gene3D" id="1.20.1060.20">
    <property type="match status" value="1"/>
</dbReference>
<gene>
    <name evidence="11" type="ORF">G6F64_003726</name>
</gene>
<dbReference type="Pfam" id="PF06470">
    <property type="entry name" value="SMC_hinge"/>
    <property type="match status" value="1"/>
</dbReference>
<dbReference type="AlphaFoldDB" id="A0A9P6XE32"/>
<evidence type="ECO:0000256" key="8">
    <source>
        <dbReference type="PIRNR" id="PIRNR005719"/>
    </source>
</evidence>
<evidence type="ECO:0000313" key="11">
    <source>
        <dbReference type="EMBL" id="KAG1311548.1"/>
    </source>
</evidence>
<dbReference type="InterPro" id="IPR027417">
    <property type="entry name" value="P-loop_NTPase"/>
</dbReference>
<keyword evidence="3" id="KW-0132">Cell division</keyword>
<evidence type="ECO:0000256" key="7">
    <source>
        <dbReference type="ARBA" id="ARBA00023306"/>
    </source>
</evidence>
<dbReference type="GO" id="GO:0051301">
    <property type="term" value="P:cell division"/>
    <property type="evidence" value="ECO:0007669"/>
    <property type="project" value="UniProtKB-KW"/>
</dbReference>
<evidence type="ECO:0000256" key="9">
    <source>
        <dbReference type="SAM" id="Coils"/>
    </source>
</evidence>
<feature type="coiled-coil region" evidence="9">
    <location>
        <begin position="666"/>
        <end position="737"/>
    </location>
</feature>
<evidence type="ECO:0000256" key="5">
    <source>
        <dbReference type="ARBA" id="ARBA00023054"/>
    </source>
</evidence>
<dbReference type="Pfam" id="PF02463">
    <property type="entry name" value="SMC_N"/>
    <property type="match status" value="1"/>
</dbReference>
<comment type="subcellular location">
    <subcellularLocation>
        <location evidence="1 8">Nucleus</location>
    </subcellularLocation>
</comment>
<comment type="caution">
    <text evidence="11">The sequence shown here is derived from an EMBL/GenBank/DDBJ whole genome shotgun (WGS) entry which is preliminary data.</text>
</comment>
<dbReference type="SUPFAM" id="SSF52540">
    <property type="entry name" value="P-loop containing nucleoside triphosphate hydrolases"/>
    <property type="match status" value="1"/>
</dbReference>
<feature type="coiled-coil region" evidence="9">
    <location>
        <begin position="844"/>
        <end position="881"/>
    </location>
</feature>
<dbReference type="InterPro" id="IPR024704">
    <property type="entry name" value="SMC"/>
</dbReference>